<dbReference type="RefSeq" id="WP_132828362.1">
    <property type="nucleotide sequence ID" value="NZ_SMFP01000004.1"/>
</dbReference>
<evidence type="ECO:0000259" key="2">
    <source>
        <dbReference type="PROSITE" id="PS50883"/>
    </source>
</evidence>
<dbReference type="Pfam" id="PF00563">
    <property type="entry name" value="EAL"/>
    <property type="match status" value="1"/>
</dbReference>
<keyword evidence="1" id="KW-1133">Transmembrane helix</keyword>
<dbReference type="Proteomes" id="UP000294662">
    <property type="component" value="Unassembled WGS sequence"/>
</dbReference>
<dbReference type="Pfam" id="PF00990">
    <property type="entry name" value="GGDEF"/>
    <property type="match status" value="1"/>
</dbReference>
<evidence type="ECO:0000313" key="4">
    <source>
        <dbReference type="EMBL" id="TDE39032.1"/>
    </source>
</evidence>
<dbReference type="SMART" id="SM00267">
    <property type="entry name" value="GGDEF"/>
    <property type="match status" value="1"/>
</dbReference>
<dbReference type="InterPro" id="IPR050706">
    <property type="entry name" value="Cyclic-di-GMP_PDE-like"/>
</dbReference>
<dbReference type="OrthoDB" id="9814202at2"/>
<evidence type="ECO:0000313" key="5">
    <source>
        <dbReference type="Proteomes" id="UP000294662"/>
    </source>
</evidence>
<dbReference type="PANTHER" id="PTHR33121:SF70">
    <property type="entry name" value="SIGNALING PROTEIN YKOW"/>
    <property type="match status" value="1"/>
</dbReference>
<dbReference type="EMBL" id="SMFP01000004">
    <property type="protein sequence ID" value="TDE39032.1"/>
    <property type="molecule type" value="Genomic_DNA"/>
</dbReference>
<proteinExistence type="predicted"/>
<dbReference type="Gene3D" id="3.30.70.270">
    <property type="match status" value="1"/>
</dbReference>
<organism evidence="4 5">
    <name type="scientific">Antarcticimicrobium sediminis</name>
    <dbReference type="NCBI Taxonomy" id="2546227"/>
    <lineage>
        <taxon>Bacteria</taxon>
        <taxon>Pseudomonadati</taxon>
        <taxon>Pseudomonadota</taxon>
        <taxon>Alphaproteobacteria</taxon>
        <taxon>Rhodobacterales</taxon>
        <taxon>Paracoccaceae</taxon>
        <taxon>Antarcticimicrobium</taxon>
    </lineage>
</organism>
<feature type="transmembrane region" description="Helical" evidence="1">
    <location>
        <begin position="44"/>
        <end position="63"/>
    </location>
</feature>
<keyword evidence="1" id="KW-0812">Transmembrane</keyword>
<accession>A0A4R5EW14</accession>
<dbReference type="GO" id="GO:0071111">
    <property type="term" value="F:cyclic-guanylate-specific phosphodiesterase activity"/>
    <property type="evidence" value="ECO:0007669"/>
    <property type="project" value="InterPro"/>
</dbReference>
<dbReference type="AlphaFoldDB" id="A0A4R5EW14"/>
<dbReference type="CDD" id="cd01949">
    <property type="entry name" value="GGDEF"/>
    <property type="match status" value="1"/>
</dbReference>
<dbReference type="Gene3D" id="3.20.20.450">
    <property type="entry name" value="EAL domain"/>
    <property type="match status" value="1"/>
</dbReference>
<dbReference type="InterPro" id="IPR035919">
    <property type="entry name" value="EAL_sf"/>
</dbReference>
<dbReference type="CDD" id="cd01948">
    <property type="entry name" value="EAL"/>
    <property type="match status" value="1"/>
</dbReference>
<dbReference type="SMART" id="SM00052">
    <property type="entry name" value="EAL"/>
    <property type="match status" value="1"/>
</dbReference>
<gene>
    <name evidence="4" type="ORF">E1B25_08455</name>
</gene>
<comment type="caution">
    <text evidence="4">The sequence shown here is derived from an EMBL/GenBank/DDBJ whole genome shotgun (WGS) entry which is preliminary data.</text>
</comment>
<sequence>MSLPPSSLLARLRQTVLPILMGPPVLAFLPALTLGAFWLWGEAALVFTSLGLPLFFALSGAFNERTRRTLAQRDGVTGLLLRDGFDAALEHTFEETERPGLRSACFMLELDDYRDLEERHGQAAADQVAAQTGERICAALRGTDTVARIGDSRFAICLTPVRQLDLELCIQLAGRMQSAVEDPVALDASTIYMSCSVGLCLRGRAPGPDAASWIGAASAALSEAQANGPSGIRVYSAETGRKSRARHDLRDGVAAALENGQIQPWYQPQISTDTGKITGFEALARWTHPVHGMLPTDQFLPALEEAGLMKRLGEVILYNALTALKAWDSAGAEVPQVGVNFSTDELRDPGLVDHIRWELDRFDLTPDRLAVEILESVMSTDPDDTIARNISGLAKLGCRIDLDDFGTGHASLASIQRFDVSRIKIDRSFVMKADRDPEQQKLIGAILTMAERLELETLAEGVETVGEHALLAQLGCDHVQGFGIGRPMPFDRTLDWIATHRAKLQDAPRIGGKIG</sequence>
<dbReference type="InterPro" id="IPR029787">
    <property type="entry name" value="Nucleotide_cyclase"/>
</dbReference>
<dbReference type="InterPro" id="IPR001633">
    <property type="entry name" value="EAL_dom"/>
</dbReference>
<protein>
    <submittedName>
        <fullName evidence="4">GGDEF domain-containing protein</fullName>
    </submittedName>
</protein>
<dbReference type="SUPFAM" id="SSF141868">
    <property type="entry name" value="EAL domain-like"/>
    <property type="match status" value="1"/>
</dbReference>
<dbReference type="NCBIfam" id="TIGR00254">
    <property type="entry name" value="GGDEF"/>
    <property type="match status" value="1"/>
</dbReference>
<dbReference type="PROSITE" id="PS50883">
    <property type="entry name" value="EAL"/>
    <property type="match status" value="1"/>
</dbReference>
<feature type="transmembrane region" description="Helical" evidence="1">
    <location>
        <begin position="16"/>
        <end position="38"/>
    </location>
</feature>
<keyword evidence="1" id="KW-0472">Membrane</keyword>
<name>A0A4R5EW14_9RHOB</name>
<reference evidence="4 5" key="1">
    <citation type="submission" date="2019-03" db="EMBL/GenBank/DDBJ databases">
        <authorList>
            <person name="Zhang S."/>
        </authorList>
    </citation>
    <scope>NUCLEOTIDE SEQUENCE [LARGE SCALE GENOMIC DNA]</scope>
    <source>
        <strain evidence="4 5">S4J41</strain>
    </source>
</reference>
<keyword evidence="5" id="KW-1185">Reference proteome</keyword>
<dbReference type="PROSITE" id="PS50887">
    <property type="entry name" value="GGDEF"/>
    <property type="match status" value="1"/>
</dbReference>
<feature type="domain" description="EAL" evidence="2">
    <location>
        <begin position="246"/>
        <end position="501"/>
    </location>
</feature>
<dbReference type="PANTHER" id="PTHR33121">
    <property type="entry name" value="CYCLIC DI-GMP PHOSPHODIESTERASE PDEF"/>
    <property type="match status" value="1"/>
</dbReference>
<dbReference type="InterPro" id="IPR000160">
    <property type="entry name" value="GGDEF_dom"/>
</dbReference>
<dbReference type="SUPFAM" id="SSF55073">
    <property type="entry name" value="Nucleotide cyclase"/>
    <property type="match status" value="1"/>
</dbReference>
<evidence type="ECO:0000256" key="1">
    <source>
        <dbReference type="SAM" id="Phobius"/>
    </source>
</evidence>
<feature type="domain" description="GGDEF" evidence="3">
    <location>
        <begin position="101"/>
        <end position="237"/>
    </location>
</feature>
<dbReference type="InterPro" id="IPR043128">
    <property type="entry name" value="Rev_trsase/Diguanyl_cyclase"/>
</dbReference>
<evidence type="ECO:0000259" key="3">
    <source>
        <dbReference type="PROSITE" id="PS50887"/>
    </source>
</evidence>